<dbReference type="AlphaFoldDB" id="I3UDK0"/>
<evidence type="ECO:0000313" key="5">
    <source>
        <dbReference type="EMBL" id="AFK63088.1"/>
    </source>
</evidence>
<evidence type="ECO:0000256" key="3">
    <source>
        <dbReference type="ARBA" id="ARBA00023163"/>
    </source>
</evidence>
<name>I3UDK0_ADVKW</name>
<reference evidence="5 6" key="1">
    <citation type="journal article" date="2011" name="J. Bacteriol.">
        <title>Whole-genome shotgun sequencing of the sulfur-oxidizing chemoautotroph Tetrathiobacter kashmirensis.</title>
        <authorList>
            <person name="Ghosh W."/>
            <person name="George A."/>
            <person name="Agarwal A."/>
            <person name="Raj P."/>
            <person name="Alam M."/>
            <person name="Pyne P."/>
            <person name="Das Gupta S.K."/>
        </authorList>
    </citation>
    <scope>NUCLEOTIDE SEQUENCE [LARGE SCALE GENOMIC DNA]</scope>
    <source>
        <strain evidence="5 6">WT001</strain>
    </source>
</reference>
<accession>I3UDK0</accession>
<proteinExistence type="predicted"/>
<dbReference type="GO" id="GO:0003700">
    <property type="term" value="F:DNA-binding transcription factor activity"/>
    <property type="evidence" value="ECO:0007669"/>
    <property type="project" value="InterPro"/>
</dbReference>
<gene>
    <name evidence="5" type="ordered locus">TKWG_15430</name>
</gene>
<evidence type="ECO:0000256" key="1">
    <source>
        <dbReference type="ARBA" id="ARBA00023015"/>
    </source>
</evidence>
<dbReference type="PANTHER" id="PTHR33204">
    <property type="entry name" value="TRANSCRIPTIONAL REGULATOR, MARR FAMILY"/>
    <property type="match status" value="1"/>
</dbReference>
<organism evidence="5 6">
    <name type="scientific">Advenella kashmirensis (strain DSM 17095 / LMG 22695 / WT001)</name>
    <name type="common">Tetrathiobacter kashmirensis</name>
    <dbReference type="NCBI Taxonomy" id="1036672"/>
    <lineage>
        <taxon>Bacteria</taxon>
        <taxon>Pseudomonadati</taxon>
        <taxon>Pseudomonadota</taxon>
        <taxon>Betaproteobacteria</taxon>
        <taxon>Burkholderiales</taxon>
        <taxon>Alcaligenaceae</taxon>
    </lineage>
</organism>
<protein>
    <submittedName>
        <fullName evidence="5">HxlR-like helix-turn-helix family protein</fullName>
    </submittedName>
</protein>
<dbReference type="SMART" id="SM00418">
    <property type="entry name" value="HTH_ARSR"/>
    <property type="match status" value="1"/>
</dbReference>
<dbReference type="Gene3D" id="1.10.10.10">
    <property type="entry name" value="Winged helix-like DNA-binding domain superfamily/Winged helix DNA-binding domain"/>
    <property type="match status" value="1"/>
</dbReference>
<sequence>METKVSKKAASCPVETTLKVLSGRWKVLIIQFLLERPRRFGELSRCLGPVSARTLTKQLRELEEDGLILRKDFEQISPKVEYSVSELGKMAEPILLAMGVLGEALENRMEKSSRISKKTDAHG</sequence>
<dbReference type="InterPro" id="IPR011991">
    <property type="entry name" value="ArsR-like_HTH"/>
</dbReference>
<dbReference type="InterPro" id="IPR036390">
    <property type="entry name" value="WH_DNA-bd_sf"/>
</dbReference>
<keyword evidence="1" id="KW-0805">Transcription regulation</keyword>
<dbReference type="InterPro" id="IPR002577">
    <property type="entry name" value="HTH_HxlR"/>
</dbReference>
<dbReference type="GO" id="GO:0003677">
    <property type="term" value="F:DNA binding"/>
    <property type="evidence" value="ECO:0007669"/>
    <property type="project" value="UniProtKB-KW"/>
</dbReference>
<evidence type="ECO:0000256" key="2">
    <source>
        <dbReference type="ARBA" id="ARBA00023125"/>
    </source>
</evidence>
<keyword evidence="3" id="KW-0804">Transcription</keyword>
<dbReference type="HOGENOM" id="CLU_111585_5_0_4"/>
<keyword evidence="6" id="KW-1185">Reference proteome</keyword>
<dbReference type="InterPro" id="IPR036388">
    <property type="entry name" value="WH-like_DNA-bd_sf"/>
</dbReference>
<dbReference type="Pfam" id="PF01638">
    <property type="entry name" value="HxlR"/>
    <property type="match status" value="1"/>
</dbReference>
<dbReference type="SUPFAM" id="SSF46785">
    <property type="entry name" value="Winged helix' DNA-binding domain"/>
    <property type="match status" value="1"/>
</dbReference>
<evidence type="ECO:0000313" key="6">
    <source>
        <dbReference type="Proteomes" id="UP000005267"/>
    </source>
</evidence>
<reference evidence="6" key="2">
    <citation type="journal article" date="2013" name="PLoS ONE">
        <title>Genome implosion elicits host-confinement in Alcaligenaceae: evidence from the comparative genomics of Tetrathiobacter kashmirensis, a pathogen in the making.</title>
        <authorList>
            <person name="Ghosh W."/>
            <person name="Alam M."/>
            <person name="Roy C."/>
            <person name="Pyne P."/>
            <person name="George A."/>
            <person name="Chakraborty R."/>
            <person name="Majumder S."/>
            <person name="Agarwal A."/>
            <person name="Chakraborty S."/>
            <person name="Majumdar S."/>
            <person name="Gupta S.K."/>
        </authorList>
    </citation>
    <scope>NUCLEOTIDE SEQUENCE [LARGE SCALE GENOMIC DNA]</scope>
    <source>
        <strain evidence="6">WT001</strain>
    </source>
</reference>
<dbReference type="KEGG" id="aka:TKWG_15430"/>
<dbReference type="CDD" id="cd00090">
    <property type="entry name" value="HTH_ARSR"/>
    <property type="match status" value="1"/>
</dbReference>
<evidence type="ECO:0000259" key="4">
    <source>
        <dbReference type="PROSITE" id="PS51118"/>
    </source>
</evidence>
<keyword evidence="2" id="KW-0238">DNA-binding</keyword>
<dbReference type="Proteomes" id="UP000005267">
    <property type="component" value="Chromosome"/>
</dbReference>
<dbReference type="OrthoDB" id="9807069at2"/>
<dbReference type="PROSITE" id="PS51118">
    <property type="entry name" value="HTH_HXLR"/>
    <property type="match status" value="1"/>
</dbReference>
<dbReference type="InterPro" id="IPR001845">
    <property type="entry name" value="HTH_ArsR_DNA-bd_dom"/>
</dbReference>
<feature type="domain" description="HTH hxlR-type" evidence="4">
    <location>
        <begin position="12"/>
        <end position="110"/>
    </location>
</feature>
<dbReference type="EMBL" id="CP003555">
    <property type="protein sequence ID" value="AFK63088.1"/>
    <property type="molecule type" value="Genomic_DNA"/>
</dbReference>
<dbReference type="RefSeq" id="WP_014751179.1">
    <property type="nucleotide sequence ID" value="NC_017964.1"/>
</dbReference>